<dbReference type="InterPro" id="IPR002935">
    <property type="entry name" value="SAM_O-MeTrfase"/>
</dbReference>
<name>A0A1Q9EC53_SYMMI</name>
<feature type="compositionally biased region" description="Low complexity" evidence="8">
    <location>
        <begin position="890"/>
        <end position="907"/>
    </location>
</feature>
<dbReference type="GO" id="GO:0008171">
    <property type="term" value="F:O-methyltransferase activity"/>
    <property type="evidence" value="ECO:0007669"/>
    <property type="project" value="InterPro"/>
</dbReference>
<dbReference type="Pfam" id="PF01535">
    <property type="entry name" value="PPR"/>
    <property type="match status" value="2"/>
</dbReference>
<keyword evidence="11" id="KW-1185">Reference proteome</keyword>
<reference evidence="10 11" key="1">
    <citation type="submission" date="2016-02" db="EMBL/GenBank/DDBJ databases">
        <title>Genome analysis of coral dinoflagellate symbionts highlights evolutionary adaptations to a symbiotic lifestyle.</title>
        <authorList>
            <person name="Aranda M."/>
            <person name="Li Y."/>
            <person name="Liew Y.J."/>
            <person name="Baumgarten S."/>
            <person name="Simakov O."/>
            <person name="Wilson M."/>
            <person name="Piel J."/>
            <person name="Ashoor H."/>
            <person name="Bougouffa S."/>
            <person name="Bajic V.B."/>
            <person name="Ryu T."/>
            <person name="Ravasi T."/>
            <person name="Bayer T."/>
            <person name="Micklem G."/>
            <person name="Kim H."/>
            <person name="Bhak J."/>
            <person name="Lajeunesse T.C."/>
            <person name="Voolstra C.R."/>
        </authorList>
    </citation>
    <scope>NUCLEOTIDE SEQUENCE [LARGE SCALE GENOMIC DNA]</scope>
    <source>
        <strain evidence="10 11">CCMP2467</strain>
    </source>
</reference>
<dbReference type="OrthoDB" id="186626at2759"/>
<dbReference type="Pfam" id="PF01596">
    <property type="entry name" value="Methyltransf_3"/>
    <property type="match status" value="1"/>
</dbReference>
<feature type="repeat" description="PPR" evidence="7">
    <location>
        <begin position="226"/>
        <end position="260"/>
    </location>
</feature>
<evidence type="ECO:0000256" key="7">
    <source>
        <dbReference type="PROSITE-ProRule" id="PRU00708"/>
    </source>
</evidence>
<gene>
    <name evidence="10" type="ORF">AK812_SmicGene11888</name>
</gene>
<dbReference type="CDD" id="cd02440">
    <property type="entry name" value="AdoMet_MTases"/>
    <property type="match status" value="1"/>
</dbReference>
<keyword evidence="3" id="KW-0808">Transferase</keyword>
<dbReference type="PROSITE" id="PS51682">
    <property type="entry name" value="SAM_OMT_I"/>
    <property type="match status" value="1"/>
</dbReference>
<comment type="caution">
    <text evidence="10">The sequence shown here is derived from an EMBL/GenBank/DDBJ whole genome shotgun (WGS) entry which is preliminary data.</text>
</comment>
<evidence type="ECO:0000256" key="8">
    <source>
        <dbReference type="SAM" id="MobiDB-lite"/>
    </source>
</evidence>
<dbReference type="Gene3D" id="3.40.50.150">
    <property type="entry name" value="Vaccinia Virus protein VP39"/>
    <property type="match status" value="1"/>
</dbReference>
<dbReference type="GO" id="GO:0032259">
    <property type="term" value="P:methylation"/>
    <property type="evidence" value="ECO:0007669"/>
    <property type="project" value="UniProtKB-KW"/>
</dbReference>
<feature type="repeat" description="PPR" evidence="7">
    <location>
        <begin position="121"/>
        <end position="155"/>
    </location>
</feature>
<protein>
    <submittedName>
        <fullName evidence="10">Pentatricopeptide repeat-containing protein</fullName>
    </submittedName>
</protein>
<keyword evidence="4" id="KW-0949">S-adenosyl-L-methionine</keyword>
<proteinExistence type="inferred from homology"/>
<feature type="region of interest" description="Disordered" evidence="8">
    <location>
        <begin position="890"/>
        <end position="970"/>
    </location>
</feature>
<evidence type="ECO:0000259" key="9">
    <source>
        <dbReference type="Pfam" id="PF17177"/>
    </source>
</evidence>
<dbReference type="InterPro" id="IPR002885">
    <property type="entry name" value="PPR_rpt"/>
</dbReference>
<dbReference type="OMA" id="SEWRIAL"/>
<keyword evidence="2" id="KW-0489">Methyltransferase</keyword>
<dbReference type="PANTHER" id="PTHR46128:SF329">
    <property type="entry name" value="MITOCHONDRIAL GROUP I INTRON SPLICING FACTOR DMR1"/>
    <property type="match status" value="1"/>
</dbReference>
<dbReference type="Pfam" id="PF17177">
    <property type="entry name" value="PPR_long"/>
    <property type="match status" value="1"/>
</dbReference>
<dbReference type="PROSITE" id="PS51375">
    <property type="entry name" value="PPR"/>
    <property type="match status" value="4"/>
</dbReference>
<evidence type="ECO:0000256" key="6">
    <source>
        <dbReference type="ARBA" id="ARBA00023453"/>
    </source>
</evidence>
<feature type="repeat" description="PPR" evidence="7">
    <location>
        <begin position="53"/>
        <end position="87"/>
    </location>
</feature>
<feature type="repeat" description="PPR" evidence="7">
    <location>
        <begin position="156"/>
        <end position="190"/>
    </location>
</feature>
<evidence type="ECO:0000256" key="1">
    <source>
        <dbReference type="ARBA" id="ARBA00007626"/>
    </source>
</evidence>
<dbReference type="InterPro" id="IPR011990">
    <property type="entry name" value="TPR-like_helical_dom_sf"/>
</dbReference>
<feature type="domain" description="PROP1-like PPR" evidence="9">
    <location>
        <begin position="160"/>
        <end position="332"/>
    </location>
</feature>
<evidence type="ECO:0000313" key="10">
    <source>
        <dbReference type="EMBL" id="OLQ04971.1"/>
    </source>
</evidence>
<organism evidence="10 11">
    <name type="scientific">Symbiodinium microadriaticum</name>
    <name type="common">Dinoflagellate</name>
    <name type="synonym">Zooxanthella microadriatica</name>
    <dbReference type="NCBI Taxonomy" id="2951"/>
    <lineage>
        <taxon>Eukaryota</taxon>
        <taxon>Sar</taxon>
        <taxon>Alveolata</taxon>
        <taxon>Dinophyceae</taxon>
        <taxon>Suessiales</taxon>
        <taxon>Symbiodiniaceae</taxon>
        <taxon>Symbiodinium</taxon>
    </lineage>
</organism>
<dbReference type="Proteomes" id="UP000186817">
    <property type="component" value="Unassembled WGS sequence"/>
</dbReference>
<accession>A0A1Q9EC53</accession>
<feature type="compositionally biased region" description="Basic and acidic residues" evidence="8">
    <location>
        <begin position="921"/>
        <end position="932"/>
    </location>
</feature>
<evidence type="ECO:0000313" key="11">
    <source>
        <dbReference type="Proteomes" id="UP000186817"/>
    </source>
</evidence>
<dbReference type="EMBL" id="LSRX01000197">
    <property type="protein sequence ID" value="OLQ04971.1"/>
    <property type="molecule type" value="Genomic_DNA"/>
</dbReference>
<dbReference type="InterPro" id="IPR050872">
    <property type="entry name" value="PPR_P_subfamily"/>
</dbReference>
<comment type="similarity">
    <text evidence="1">Belongs to the PPR family. P subfamily.</text>
</comment>
<sequence>MTLLSLESMARTASTSPDVTGWTWKLNALGKASQWELAVHILIQLEPLQIRPNEITFGAVMGACSRAAQWQSCLQLMEDLIGKELRPNIIIHNTALAACEKGSQWTVALQLFSSLPRATADLVTYNSLITAMGRALRWSCALRLQQTLQEALLEPDRITFNAAMSACSRAGRWESALDLLADMLQTGPVPSLADFNVVISALGDAGQWEHAQQLLSVAVTAALDADVVTYTSLISALSIGKRWESALSLLVATVEKSLQPQLRSYNVALSALRRAHAWHNCLRLAAGASAAGLHPDIITQNELLRASARAGQWQLVHSLLRGLGTLSCRPSRITFNAALQSAEFGPGVDLTLQLLDEMPQLRLSREPVDFSPVILGFLAAGRMQKALEVLGSMLEDVCGKGLVHVAAQFDRCSLKRLRRTRALQAMAACLSPLLSACESETSETEAGTELALLQLVGFGIDYQETGEGHDSSHEELLQLAHALAPVGLAARLSARGRASEASELLWELLDRPVPAGPAGPELTAVLSRRAVLALQAELRKRPVVYLPSLPRLGGAEAPSRMPLKRGAYARELSLLRYVLMEAKAGNPASLCEAVEAHSQLLGKEGMWSKIAGGSKADCLLAAAGGSAEGPVLEIGTFCGYATLCLAQALPDVRITSLETDPTMVAIARTFMALSGVATRVDIRTGHSRNLLPILEGSFGMVFMDFWGSQYMETCQDLAMLGQLRPGSTVVADNVLETGAMLYLWHVANPMGDFHTQVMVVSEFTRTGNSGVEEDWLSVSVFVPPMHGAGSSEPQGRPPAQVIEAHETSERMREVVFSPGHTVTARERSVFCAKMKQLIFSALPCLEPQETDLKKMPSLWKQPTATVHVAAANEAGQSRPAKLEIRLAPSMAWSPSSSDSESTATSSSGLPRSPQSPDFEEEIQKRSGPELRRWLQKQLKASTAGRLAEDTAPAHIRDEGGSRGEGPGRDWDVRTLSLEELASAEQVVLFP</sequence>
<comment type="similarity">
    <text evidence="6">Belongs to the class I-like SAM-binding methyltransferase superfamily. Cation-dependent O-methyltransferase family.</text>
</comment>
<dbReference type="InterPro" id="IPR033443">
    <property type="entry name" value="PROP1-like_PPR_dom"/>
</dbReference>
<dbReference type="AlphaFoldDB" id="A0A1Q9EC53"/>
<keyword evidence="5" id="KW-0677">Repeat</keyword>
<dbReference type="InterPro" id="IPR029063">
    <property type="entry name" value="SAM-dependent_MTases_sf"/>
</dbReference>
<dbReference type="NCBIfam" id="TIGR00756">
    <property type="entry name" value="PPR"/>
    <property type="match status" value="1"/>
</dbReference>
<evidence type="ECO:0000256" key="5">
    <source>
        <dbReference type="ARBA" id="ARBA00022737"/>
    </source>
</evidence>
<dbReference type="Gene3D" id="1.25.40.10">
    <property type="entry name" value="Tetratricopeptide repeat domain"/>
    <property type="match status" value="3"/>
</dbReference>
<dbReference type="PANTHER" id="PTHR46128">
    <property type="entry name" value="MITOCHONDRIAL GROUP I INTRON SPLICING FACTOR CCM1"/>
    <property type="match status" value="1"/>
</dbReference>
<feature type="compositionally biased region" description="Basic and acidic residues" evidence="8">
    <location>
        <begin position="954"/>
        <end position="970"/>
    </location>
</feature>
<evidence type="ECO:0000256" key="3">
    <source>
        <dbReference type="ARBA" id="ARBA00022679"/>
    </source>
</evidence>
<dbReference type="SUPFAM" id="SSF53335">
    <property type="entry name" value="S-adenosyl-L-methionine-dependent methyltransferases"/>
    <property type="match status" value="1"/>
</dbReference>
<evidence type="ECO:0000256" key="4">
    <source>
        <dbReference type="ARBA" id="ARBA00022691"/>
    </source>
</evidence>
<evidence type="ECO:0000256" key="2">
    <source>
        <dbReference type="ARBA" id="ARBA00022603"/>
    </source>
</evidence>